<evidence type="ECO:0000313" key="3">
    <source>
        <dbReference type="Proteomes" id="UP000588068"/>
    </source>
</evidence>
<keyword evidence="3" id="KW-1185">Reference proteome</keyword>
<accession>A0A841HN65</accession>
<dbReference type="Proteomes" id="UP000588068">
    <property type="component" value="Unassembled WGS sequence"/>
</dbReference>
<reference evidence="2 3" key="1">
    <citation type="submission" date="2020-08" db="EMBL/GenBank/DDBJ databases">
        <title>Genomic Encyclopedia of Type Strains, Phase IV (KMG-IV): sequencing the most valuable type-strain genomes for metagenomic binning, comparative biology and taxonomic classification.</title>
        <authorList>
            <person name="Goeker M."/>
        </authorList>
    </citation>
    <scope>NUCLEOTIDE SEQUENCE [LARGE SCALE GENOMIC DNA]</scope>
    <source>
        <strain evidence="2 3">DSM 26723</strain>
    </source>
</reference>
<dbReference type="Gene3D" id="1.10.3210.10">
    <property type="entry name" value="Hypothetical protein af1432"/>
    <property type="match status" value="1"/>
</dbReference>
<comment type="caution">
    <text evidence="2">The sequence shown here is derived from an EMBL/GenBank/DDBJ whole genome shotgun (WGS) entry which is preliminary data.</text>
</comment>
<organism evidence="2 3">
    <name type="scientific">Povalibacter uvarum</name>
    <dbReference type="NCBI Taxonomy" id="732238"/>
    <lineage>
        <taxon>Bacteria</taxon>
        <taxon>Pseudomonadati</taxon>
        <taxon>Pseudomonadota</taxon>
        <taxon>Gammaproteobacteria</taxon>
        <taxon>Steroidobacterales</taxon>
        <taxon>Steroidobacteraceae</taxon>
        <taxon>Povalibacter</taxon>
    </lineage>
</organism>
<sequence>MWIAVLILLIAVLGVVLFKVMSQERRSSSPVAAAAGAGIEALPADDSIPFHTAETEQATLECYRLAFGLVKLDSRVPADHAGVLDAVGKSLDESVYERDYFPRRPMLLPKLLQAINDDKSTREELVRVLLEDPALAGAVLQRANSAFYRVSPEPIESLDRAVLLLGTNGLRSLMASAILQPVFRIPRGSFEKFADFTWEQAERTAMASEVNARGIGDAKPIVAQLLGLLSLLANIVLFRLTLDKYRDFPHLTPRAEVMIEAIRTQRACTASLIAQSWQLSDLSISAFTEQQQQMPPNQMSSLGRSIYFGDLCGSLAMLTARGYQTKKQAQVVLAGQGVDRETALAMWLAAASVQQG</sequence>
<dbReference type="InterPro" id="IPR052340">
    <property type="entry name" value="RNase_Y/CdgJ"/>
</dbReference>
<dbReference type="AlphaFoldDB" id="A0A841HN65"/>
<proteinExistence type="predicted"/>
<dbReference type="PROSITE" id="PS51833">
    <property type="entry name" value="HDOD"/>
    <property type="match status" value="1"/>
</dbReference>
<dbReference type="SUPFAM" id="SSF109604">
    <property type="entry name" value="HD-domain/PDEase-like"/>
    <property type="match status" value="1"/>
</dbReference>
<protein>
    <submittedName>
        <fullName evidence="2">HD-like signal output (HDOD) protein</fullName>
    </submittedName>
</protein>
<name>A0A841HN65_9GAMM</name>
<dbReference type="PANTHER" id="PTHR33525">
    <property type="match status" value="1"/>
</dbReference>
<dbReference type="InterPro" id="IPR013976">
    <property type="entry name" value="HDOD"/>
</dbReference>
<dbReference type="PANTHER" id="PTHR33525:SF6">
    <property type="entry name" value="HDOD DOMAIN-CONTAINING PROTEIN"/>
    <property type="match status" value="1"/>
</dbReference>
<feature type="domain" description="HDOD" evidence="1">
    <location>
        <begin position="101"/>
        <end position="293"/>
    </location>
</feature>
<dbReference type="Pfam" id="PF08668">
    <property type="entry name" value="HDOD"/>
    <property type="match status" value="1"/>
</dbReference>
<gene>
    <name evidence="2" type="ORF">HNQ60_002489</name>
</gene>
<evidence type="ECO:0000259" key="1">
    <source>
        <dbReference type="PROSITE" id="PS51833"/>
    </source>
</evidence>
<dbReference type="RefSeq" id="WP_184332176.1">
    <property type="nucleotide sequence ID" value="NZ_JACHHZ010000003.1"/>
</dbReference>
<evidence type="ECO:0000313" key="2">
    <source>
        <dbReference type="EMBL" id="MBB6093608.1"/>
    </source>
</evidence>
<dbReference type="EMBL" id="JACHHZ010000003">
    <property type="protein sequence ID" value="MBB6093608.1"/>
    <property type="molecule type" value="Genomic_DNA"/>
</dbReference>